<dbReference type="Gene3D" id="2.30.30.110">
    <property type="match status" value="1"/>
</dbReference>
<dbReference type="PANTHER" id="PTHR33988">
    <property type="entry name" value="ENDORIBONUCLEASE MAZF-RELATED"/>
    <property type="match status" value="1"/>
</dbReference>
<comment type="similarity">
    <text evidence="1">Belongs to the PemK/MazF family.</text>
</comment>
<accession>A0ABQ1SBA2</accession>
<keyword evidence="1" id="KW-0540">Nuclease</keyword>
<proteinExistence type="inferred from homology"/>
<reference evidence="3" key="1">
    <citation type="journal article" date="2019" name="Int. J. Syst. Evol. Microbiol.">
        <title>The Global Catalogue of Microorganisms (GCM) 10K type strain sequencing project: providing services to taxonomists for standard genome sequencing and annotation.</title>
        <authorList>
            <consortium name="The Broad Institute Genomics Platform"/>
            <consortium name="The Broad Institute Genome Sequencing Center for Infectious Disease"/>
            <person name="Wu L."/>
            <person name="Ma J."/>
        </authorList>
    </citation>
    <scope>NUCLEOTIDE SEQUENCE [LARGE SCALE GENOMIC DNA]</scope>
    <source>
        <strain evidence="3">CGMCC 1.12931</strain>
    </source>
</reference>
<dbReference type="Proteomes" id="UP000599179">
    <property type="component" value="Unassembled WGS sequence"/>
</dbReference>
<evidence type="ECO:0000313" key="2">
    <source>
        <dbReference type="EMBL" id="GGE24612.1"/>
    </source>
</evidence>
<organism evidence="2 3">
    <name type="scientific">Psychroflexus planctonicus</name>
    <dbReference type="NCBI Taxonomy" id="1526575"/>
    <lineage>
        <taxon>Bacteria</taxon>
        <taxon>Pseudomonadati</taxon>
        <taxon>Bacteroidota</taxon>
        <taxon>Flavobacteriia</taxon>
        <taxon>Flavobacteriales</taxon>
        <taxon>Flavobacteriaceae</taxon>
        <taxon>Psychroflexus</taxon>
    </lineage>
</organism>
<keyword evidence="3" id="KW-1185">Reference proteome</keyword>
<evidence type="ECO:0000256" key="1">
    <source>
        <dbReference type="PIRNR" id="PIRNR033490"/>
    </source>
</evidence>
<dbReference type="RefSeq" id="WP_229731753.1">
    <property type="nucleotide sequence ID" value="NZ_BMGM01000001.1"/>
</dbReference>
<keyword evidence="1" id="KW-0255">Endonuclease</keyword>
<comment type="function">
    <text evidence="1">Toxic component of a type II toxin-antitoxin (TA) system.</text>
</comment>
<dbReference type="EC" id="3.1.-.-" evidence="1"/>
<keyword evidence="1" id="KW-0378">Hydrolase</keyword>
<gene>
    <name evidence="2" type="ORF">GCM10010832_01670</name>
</gene>
<evidence type="ECO:0000313" key="3">
    <source>
        <dbReference type="Proteomes" id="UP000599179"/>
    </source>
</evidence>
<dbReference type="InterPro" id="IPR011067">
    <property type="entry name" value="Plasmid_toxin/cell-grow_inhib"/>
</dbReference>
<name>A0ABQ1SBA2_9FLAO</name>
<dbReference type="Pfam" id="PF02452">
    <property type="entry name" value="PemK_toxin"/>
    <property type="match status" value="1"/>
</dbReference>
<dbReference type="SUPFAM" id="SSF50118">
    <property type="entry name" value="Cell growth inhibitor/plasmid maintenance toxic component"/>
    <property type="match status" value="1"/>
</dbReference>
<dbReference type="InterPro" id="IPR003477">
    <property type="entry name" value="PemK-like"/>
</dbReference>
<comment type="caution">
    <text evidence="2">The sequence shown here is derived from an EMBL/GenBank/DDBJ whole genome shotgun (WGS) entry which is preliminary data.</text>
</comment>
<dbReference type="EMBL" id="BMGM01000001">
    <property type="protein sequence ID" value="GGE24612.1"/>
    <property type="molecule type" value="Genomic_DNA"/>
</dbReference>
<dbReference type="PIRSF" id="PIRSF033490">
    <property type="entry name" value="MazF"/>
    <property type="match status" value="1"/>
</dbReference>
<sequence>MKMKIRQKEIWQVHFDPIVGSEQAGNRPAVVISGDTMNEFFNVVIVCPITSSIKNYKGHPILTPNETNGLEKESEIMVFHARSLSKLRFKKKVGRISNKELEKIKETLNKILKY</sequence>
<protein>
    <recommendedName>
        <fullName evidence="1">mRNA interferase</fullName>
        <ecNumber evidence="1">3.1.-.-</ecNumber>
    </recommendedName>
</protein>